<protein>
    <submittedName>
        <fullName evidence="1">Uncharacterized protein</fullName>
    </submittedName>
</protein>
<dbReference type="RefSeq" id="WP_290402382.1">
    <property type="nucleotide sequence ID" value="NZ_JAUHLN010000015.1"/>
</dbReference>
<organism evidence="1 2">
    <name type="scientific">Fictibacillus terranigra</name>
    <dbReference type="NCBI Taxonomy" id="3058424"/>
    <lineage>
        <taxon>Bacteria</taxon>
        <taxon>Bacillati</taxon>
        <taxon>Bacillota</taxon>
        <taxon>Bacilli</taxon>
        <taxon>Bacillales</taxon>
        <taxon>Fictibacillaceae</taxon>
        <taxon>Fictibacillus</taxon>
    </lineage>
</organism>
<evidence type="ECO:0000313" key="1">
    <source>
        <dbReference type="EMBL" id="MDN4076293.1"/>
    </source>
</evidence>
<dbReference type="EMBL" id="JAUHLN010000015">
    <property type="protein sequence ID" value="MDN4076293.1"/>
    <property type="molecule type" value="Genomic_DNA"/>
</dbReference>
<proteinExistence type="predicted"/>
<evidence type="ECO:0000313" key="2">
    <source>
        <dbReference type="Proteomes" id="UP001168694"/>
    </source>
</evidence>
<name>A0ABT8EEE8_9BACL</name>
<comment type="caution">
    <text evidence="1">The sequence shown here is derived from an EMBL/GenBank/DDBJ whole genome shotgun (WGS) entry which is preliminary data.</text>
</comment>
<sequence>MLIGDIMKHLENGGELKKLSTEQGNTSGLMSYRRLTAAMKTAGYEHVNKGGNEINWKYAGEGEAPTHKSIFDYDQRQSNTITPKQRMNKKRATHEDEINNVLITHKDEMNKKSLTQEATPAPRKELTVAELNDIRAMLQEWKNHKDTSVAATLEDTVKPLHLRIYEEIKAEDKVRKTLSLNKSVGQALDQFATSRKLNKQDIIELALWDLFKKYK</sequence>
<gene>
    <name evidence="1" type="ORF">QYF49_25570</name>
</gene>
<accession>A0ABT8EEE8</accession>
<reference evidence="1" key="1">
    <citation type="submission" date="2023-06" db="EMBL/GenBank/DDBJ databases">
        <title>Draft Genome Sequences of Representative Paenibacillus Polymyxa, Bacillus cereus, Fictibacillus sp., and Brevibacillus agri Strains Isolated from Amazonian Dark Earth.</title>
        <authorList>
            <person name="Pellegrinetti T.A."/>
            <person name="Cunha I.C.M."/>
            <person name="Chaves M.G."/>
            <person name="Freitas A.S."/>
            <person name="Silva A.V.R."/>
            <person name="Tsai S.M."/>
            <person name="Mendes L.W."/>
        </authorList>
    </citation>
    <scope>NUCLEOTIDE SEQUENCE</scope>
    <source>
        <strain evidence="1">CENA-BCM004</strain>
    </source>
</reference>
<keyword evidence="2" id="KW-1185">Reference proteome</keyword>
<dbReference type="Proteomes" id="UP001168694">
    <property type="component" value="Unassembled WGS sequence"/>
</dbReference>